<proteinExistence type="predicted"/>
<dbReference type="EMBL" id="CP158490">
    <property type="protein sequence ID" value="XBY25723.1"/>
    <property type="molecule type" value="Genomic_DNA"/>
</dbReference>
<organism evidence="1">
    <name type="scientific">Pseudomonas sp. W17</name>
    <dbReference type="NCBI Taxonomy" id="3144407"/>
    <lineage>
        <taxon>Bacteria</taxon>
        <taxon>Pseudomonadati</taxon>
        <taxon>Pseudomonadota</taxon>
        <taxon>Gammaproteobacteria</taxon>
        <taxon>Pseudomonadales</taxon>
        <taxon>Pseudomonadaceae</taxon>
        <taxon>Pseudomonas</taxon>
    </lineage>
</organism>
<reference evidence="1" key="1">
    <citation type="submission" date="2024-06" db="EMBL/GenBank/DDBJ databases">
        <authorList>
            <person name="Wu L."/>
        </authorList>
    </citation>
    <scope>NUCLEOTIDE SEQUENCE</scope>
    <source>
        <strain evidence="1">W17</strain>
    </source>
</reference>
<dbReference type="AlphaFoldDB" id="A0AAU7X1S2"/>
<name>A0AAU7X1S2_9PSED</name>
<dbReference type="RefSeq" id="WP_350404348.1">
    <property type="nucleotide sequence ID" value="NZ_CP158490.1"/>
</dbReference>
<evidence type="ECO:0000313" key="1">
    <source>
        <dbReference type="EMBL" id="XBY25723.1"/>
    </source>
</evidence>
<gene>
    <name evidence="1" type="ORF">ABCR88_07785</name>
</gene>
<protein>
    <submittedName>
        <fullName evidence="1">Uncharacterized protein</fullName>
    </submittedName>
</protein>
<accession>A0AAU7X1S2</accession>
<sequence length="284" mass="31617">MRIDFEADLLTFVVSELKKLNVVAPSKDVTACALLLFKLQRRCPIATPRRTECAASFSVPADLKSGFDGLCLAIHQGQPLFPYLSRSTFSIDKVDGLLDDWGILHFHLGTERLPNGLIKGTKTVAFGLVQTDCIYFLEALPHGRGHGDVWVREKLIHTIEENWPSLLPSNSRSLTPDTLTAEERANCRKKSLNVTVTKLSGEVIFPPGGGVMCDGTAINDFMQLQKIYAQFDWARKTCELNEQSIRDALEIGDKDFRLHVGFADRQLYLYEGSTGVRIEFAGLA</sequence>